<dbReference type="RefSeq" id="WP_271204565.1">
    <property type="nucleotide sequence ID" value="NZ_BSFK01000010.1"/>
</dbReference>
<dbReference type="PANTHER" id="PTHR30349:SF64">
    <property type="entry name" value="PROPHAGE INTEGRASE INTD-RELATED"/>
    <property type="match status" value="1"/>
</dbReference>
<evidence type="ECO:0000259" key="4">
    <source>
        <dbReference type="PROSITE" id="PS51898"/>
    </source>
</evidence>
<organism evidence="5 6">
    <name type="scientific">Methylopila jiangsuensis</name>
    <dbReference type="NCBI Taxonomy" id="586230"/>
    <lineage>
        <taxon>Bacteria</taxon>
        <taxon>Pseudomonadati</taxon>
        <taxon>Pseudomonadota</taxon>
        <taxon>Alphaproteobacteria</taxon>
        <taxon>Hyphomicrobiales</taxon>
        <taxon>Methylopilaceae</taxon>
        <taxon>Methylopila</taxon>
    </lineage>
</organism>
<reference evidence="5" key="1">
    <citation type="journal article" date="2014" name="Int. J. Syst. Evol. Microbiol.">
        <title>Complete genome sequence of Corynebacterium casei LMG S-19264T (=DSM 44701T), isolated from a smear-ripened cheese.</title>
        <authorList>
            <consortium name="US DOE Joint Genome Institute (JGI-PGF)"/>
            <person name="Walter F."/>
            <person name="Albersmeier A."/>
            <person name="Kalinowski J."/>
            <person name="Ruckert C."/>
        </authorList>
    </citation>
    <scope>NUCLEOTIDE SEQUENCE</scope>
    <source>
        <strain evidence="5">VKM B-2555</strain>
    </source>
</reference>
<dbReference type="Pfam" id="PF00589">
    <property type="entry name" value="Phage_integrase"/>
    <property type="match status" value="1"/>
</dbReference>
<keyword evidence="2" id="KW-0233">DNA recombination</keyword>
<name>A0A9W6N3V5_9HYPH</name>
<evidence type="ECO:0000256" key="2">
    <source>
        <dbReference type="ARBA" id="ARBA00023172"/>
    </source>
</evidence>
<feature type="region of interest" description="Disordered" evidence="3">
    <location>
        <begin position="365"/>
        <end position="392"/>
    </location>
</feature>
<dbReference type="InterPro" id="IPR002104">
    <property type="entry name" value="Integrase_catalytic"/>
</dbReference>
<dbReference type="PROSITE" id="PS51898">
    <property type="entry name" value="TYR_RECOMBINASE"/>
    <property type="match status" value="1"/>
</dbReference>
<feature type="compositionally biased region" description="Basic and acidic residues" evidence="3">
    <location>
        <begin position="382"/>
        <end position="392"/>
    </location>
</feature>
<gene>
    <name evidence="5" type="ORF">GCM10008171_19470</name>
</gene>
<dbReference type="InterPro" id="IPR011010">
    <property type="entry name" value="DNA_brk_join_enz"/>
</dbReference>
<dbReference type="GO" id="GO:0003677">
    <property type="term" value="F:DNA binding"/>
    <property type="evidence" value="ECO:0007669"/>
    <property type="project" value="InterPro"/>
</dbReference>
<evidence type="ECO:0000313" key="5">
    <source>
        <dbReference type="EMBL" id="GLK76693.1"/>
    </source>
</evidence>
<evidence type="ECO:0000256" key="3">
    <source>
        <dbReference type="SAM" id="MobiDB-lite"/>
    </source>
</evidence>
<dbReference type="Proteomes" id="UP001143364">
    <property type="component" value="Unassembled WGS sequence"/>
</dbReference>
<reference evidence="5" key="2">
    <citation type="submission" date="2023-01" db="EMBL/GenBank/DDBJ databases">
        <authorList>
            <person name="Sun Q."/>
            <person name="Evtushenko L."/>
        </authorList>
    </citation>
    <scope>NUCLEOTIDE SEQUENCE</scope>
    <source>
        <strain evidence="5">VKM B-2555</strain>
    </source>
</reference>
<evidence type="ECO:0000256" key="1">
    <source>
        <dbReference type="ARBA" id="ARBA00022908"/>
    </source>
</evidence>
<comment type="caution">
    <text evidence="5">The sequence shown here is derived from an EMBL/GenBank/DDBJ whole genome shotgun (WGS) entry which is preliminary data.</text>
</comment>
<dbReference type="InterPro" id="IPR013762">
    <property type="entry name" value="Integrase-like_cat_sf"/>
</dbReference>
<sequence>MSVYRPKRPDGSFKSDFFHYDFTVKTPTGESHRFHGSSGQKTRSAAQRVEQKLREQAATGKLIHHLTLDEAAFRYLDEIKHQPSADDTGAGLVHLCRLIGGGRQLTSVTGEMIADAARRRSAERVVIQTKEGPVEKGLVSNATVNRQITQLARRLLRRAKIHWKIPVEIDLPWRDMLLAEKKRERILSDREREAYLAAIRDDYKPILAVYMLCGARKAALCGLKKSAVDLDREGFTILLKRKRGEEPREHFIPFTPALRAVFVEEMKKSPLPYVFTYIIQRGPKAGMRAPIVYNSIRRIHETARTVAGVEDFRFHDTRHDTASRALRATRDLKLVQRMLGHSDIASTVRYAHMLDDDLRAGMGSFGLSRNSTGQPTSPADGDQPKHLKSEGE</sequence>
<dbReference type="InterPro" id="IPR050090">
    <property type="entry name" value="Tyrosine_recombinase_XerCD"/>
</dbReference>
<dbReference type="PANTHER" id="PTHR30349">
    <property type="entry name" value="PHAGE INTEGRASE-RELATED"/>
    <property type="match status" value="1"/>
</dbReference>
<dbReference type="GO" id="GO:0006310">
    <property type="term" value="P:DNA recombination"/>
    <property type="evidence" value="ECO:0007669"/>
    <property type="project" value="UniProtKB-KW"/>
</dbReference>
<dbReference type="Gene3D" id="1.10.443.10">
    <property type="entry name" value="Intergrase catalytic core"/>
    <property type="match status" value="1"/>
</dbReference>
<dbReference type="GO" id="GO:0015074">
    <property type="term" value="P:DNA integration"/>
    <property type="evidence" value="ECO:0007669"/>
    <property type="project" value="UniProtKB-KW"/>
</dbReference>
<keyword evidence="1" id="KW-0229">DNA integration</keyword>
<feature type="domain" description="Tyr recombinase" evidence="4">
    <location>
        <begin position="182"/>
        <end position="363"/>
    </location>
</feature>
<proteinExistence type="predicted"/>
<evidence type="ECO:0000313" key="6">
    <source>
        <dbReference type="Proteomes" id="UP001143364"/>
    </source>
</evidence>
<feature type="compositionally biased region" description="Polar residues" evidence="3">
    <location>
        <begin position="367"/>
        <end position="377"/>
    </location>
</feature>
<dbReference type="SUPFAM" id="SSF56349">
    <property type="entry name" value="DNA breaking-rejoining enzymes"/>
    <property type="match status" value="1"/>
</dbReference>
<dbReference type="EMBL" id="BSFK01000010">
    <property type="protein sequence ID" value="GLK76693.1"/>
    <property type="molecule type" value="Genomic_DNA"/>
</dbReference>
<keyword evidence="6" id="KW-1185">Reference proteome</keyword>
<protein>
    <submittedName>
        <fullName evidence="5">Integrase</fullName>
    </submittedName>
</protein>
<accession>A0A9W6N3V5</accession>
<dbReference type="CDD" id="cd00796">
    <property type="entry name" value="INT_Rci_Hp1_C"/>
    <property type="match status" value="1"/>
</dbReference>
<dbReference type="AlphaFoldDB" id="A0A9W6N3V5"/>